<evidence type="ECO:0000256" key="1">
    <source>
        <dbReference type="SAM" id="MobiDB-lite"/>
    </source>
</evidence>
<reference evidence="2" key="1">
    <citation type="submission" date="2020-07" db="EMBL/GenBank/DDBJ databases">
        <title>Ethylene signaling mediates host invasion by parasitic plants.</title>
        <authorList>
            <person name="Yoshida S."/>
        </authorList>
    </citation>
    <scope>NUCLEOTIDE SEQUENCE</scope>
    <source>
        <strain evidence="2">Okayama</strain>
    </source>
</reference>
<dbReference type="EMBL" id="BMAC01000203">
    <property type="protein sequence ID" value="GFP89916.1"/>
    <property type="molecule type" value="Genomic_DNA"/>
</dbReference>
<keyword evidence="3" id="KW-1185">Reference proteome</keyword>
<evidence type="ECO:0000313" key="2">
    <source>
        <dbReference type="EMBL" id="GFP89916.1"/>
    </source>
</evidence>
<name>A0A830BT01_9LAMI</name>
<feature type="region of interest" description="Disordered" evidence="1">
    <location>
        <begin position="17"/>
        <end position="41"/>
    </location>
</feature>
<feature type="compositionally biased region" description="Basic residues" evidence="1">
    <location>
        <begin position="19"/>
        <end position="33"/>
    </location>
</feature>
<sequence length="164" mass="18102">MDVDALVKMFSRQEVNGKGKAKRVGKGKAKRGGGGKGEVKCGGGKRDVKIGPYYAHELAAVLDGASDDEGNDKVVLQDHPDDDKLVKLAYCTQVDGDFKGLSDALAAKSFEPGTRDHMKRFKRILEFQRPYEEEVRKYCRSVEQYQSKVILTAAGHVAFATFCR</sequence>
<protein>
    <submittedName>
        <fullName evidence="2">Uncharacterized protein</fullName>
    </submittedName>
</protein>
<evidence type="ECO:0000313" key="3">
    <source>
        <dbReference type="Proteomes" id="UP000653305"/>
    </source>
</evidence>
<proteinExistence type="predicted"/>
<organism evidence="2 3">
    <name type="scientific">Phtheirospermum japonicum</name>
    <dbReference type="NCBI Taxonomy" id="374723"/>
    <lineage>
        <taxon>Eukaryota</taxon>
        <taxon>Viridiplantae</taxon>
        <taxon>Streptophyta</taxon>
        <taxon>Embryophyta</taxon>
        <taxon>Tracheophyta</taxon>
        <taxon>Spermatophyta</taxon>
        <taxon>Magnoliopsida</taxon>
        <taxon>eudicotyledons</taxon>
        <taxon>Gunneridae</taxon>
        <taxon>Pentapetalae</taxon>
        <taxon>asterids</taxon>
        <taxon>lamiids</taxon>
        <taxon>Lamiales</taxon>
        <taxon>Orobanchaceae</taxon>
        <taxon>Orobanchaceae incertae sedis</taxon>
        <taxon>Phtheirospermum</taxon>
    </lineage>
</organism>
<gene>
    <name evidence="2" type="ORF">PHJA_001135400</name>
</gene>
<comment type="caution">
    <text evidence="2">The sequence shown here is derived from an EMBL/GenBank/DDBJ whole genome shotgun (WGS) entry which is preliminary data.</text>
</comment>
<dbReference type="Proteomes" id="UP000653305">
    <property type="component" value="Unassembled WGS sequence"/>
</dbReference>
<accession>A0A830BT01</accession>
<dbReference type="AlphaFoldDB" id="A0A830BT01"/>